<protein>
    <submittedName>
        <fullName evidence="2">Uncharacterized protein</fullName>
    </submittedName>
</protein>
<evidence type="ECO:0000313" key="2">
    <source>
        <dbReference type="EMBL" id="KAF5893281.1"/>
    </source>
</evidence>
<dbReference type="Proteomes" id="UP000727407">
    <property type="component" value="Unassembled WGS sequence"/>
</dbReference>
<feature type="non-terminal residue" evidence="2">
    <location>
        <position position="50"/>
    </location>
</feature>
<proteinExistence type="predicted"/>
<gene>
    <name evidence="2" type="ORF">DAT39_017027</name>
</gene>
<organism evidence="2 3">
    <name type="scientific">Clarias magur</name>
    <name type="common">Asian catfish</name>
    <name type="synonym">Macropteronotus magur</name>
    <dbReference type="NCBI Taxonomy" id="1594786"/>
    <lineage>
        <taxon>Eukaryota</taxon>
        <taxon>Metazoa</taxon>
        <taxon>Chordata</taxon>
        <taxon>Craniata</taxon>
        <taxon>Vertebrata</taxon>
        <taxon>Euteleostomi</taxon>
        <taxon>Actinopterygii</taxon>
        <taxon>Neopterygii</taxon>
        <taxon>Teleostei</taxon>
        <taxon>Ostariophysi</taxon>
        <taxon>Siluriformes</taxon>
        <taxon>Clariidae</taxon>
        <taxon>Clarias</taxon>
    </lineage>
</organism>
<accession>A0A8J4WWG7</accession>
<dbReference type="AlphaFoldDB" id="A0A8J4WWG7"/>
<reference evidence="2" key="1">
    <citation type="submission" date="2020-07" db="EMBL/GenBank/DDBJ databases">
        <title>Clarias magur genome sequencing, assembly and annotation.</title>
        <authorList>
            <person name="Kushwaha B."/>
            <person name="Kumar R."/>
            <person name="Das P."/>
            <person name="Joshi C.G."/>
            <person name="Kumar D."/>
            <person name="Nagpure N.S."/>
            <person name="Pandey M."/>
            <person name="Agarwal S."/>
            <person name="Srivastava S."/>
            <person name="Singh M."/>
            <person name="Sahoo L."/>
            <person name="Jayasankar P."/>
            <person name="Meher P.K."/>
            <person name="Koringa P.G."/>
            <person name="Iquebal M.A."/>
            <person name="Das S.P."/>
            <person name="Bit A."/>
            <person name="Patnaik S."/>
            <person name="Patel N."/>
            <person name="Shah T.M."/>
            <person name="Hinsu A."/>
            <person name="Jena J.K."/>
        </authorList>
    </citation>
    <scope>NUCLEOTIDE SEQUENCE</scope>
    <source>
        <strain evidence="2">CIFAMagur01</strain>
        <tissue evidence="2">Testis</tissue>
    </source>
</reference>
<feature type="non-terminal residue" evidence="2">
    <location>
        <position position="1"/>
    </location>
</feature>
<keyword evidence="3" id="KW-1185">Reference proteome</keyword>
<evidence type="ECO:0000256" key="1">
    <source>
        <dbReference type="SAM" id="MobiDB-lite"/>
    </source>
</evidence>
<name>A0A8J4WWG7_CLAMG</name>
<comment type="caution">
    <text evidence="2">The sequence shown here is derived from an EMBL/GenBank/DDBJ whole genome shotgun (WGS) entry which is preliminary data.</text>
</comment>
<feature type="compositionally biased region" description="Low complexity" evidence="1">
    <location>
        <begin position="1"/>
        <end position="23"/>
    </location>
</feature>
<sequence>KKNNYASQSVHSTHTSSTAPSSTKEIEETPQPYKQGRHEGHAHVACIPYS</sequence>
<dbReference type="EMBL" id="QNUK01000443">
    <property type="protein sequence ID" value="KAF5893281.1"/>
    <property type="molecule type" value="Genomic_DNA"/>
</dbReference>
<evidence type="ECO:0000313" key="3">
    <source>
        <dbReference type="Proteomes" id="UP000727407"/>
    </source>
</evidence>
<feature type="region of interest" description="Disordered" evidence="1">
    <location>
        <begin position="1"/>
        <end position="50"/>
    </location>
</feature>